<dbReference type="AlphaFoldDB" id="A0A6A5W1L9"/>
<keyword evidence="2" id="KW-1185">Reference proteome</keyword>
<evidence type="ECO:0000313" key="2">
    <source>
        <dbReference type="Proteomes" id="UP000799779"/>
    </source>
</evidence>
<dbReference type="Proteomes" id="UP000799779">
    <property type="component" value="Unassembled WGS sequence"/>
</dbReference>
<dbReference type="OrthoDB" id="10385982at2759"/>
<proteinExistence type="predicted"/>
<organism evidence="1 2">
    <name type="scientific">Amniculicola lignicola CBS 123094</name>
    <dbReference type="NCBI Taxonomy" id="1392246"/>
    <lineage>
        <taxon>Eukaryota</taxon>
        <taxon>Fungi</taxon>
        <taxon>Dikarya</taxon>
        <taxon>Ascomycota</taxon>
        <taxon>Pezizomycotina</taxon>
        <taxon>Dothideomycetes</taxon>
        <taxon>Pleosporomycetidae</taxon>
        <taxon>Pleosporales</taxon>
        <taxon>Amniculicolaceae</taxon>
        <taxon>Amniculicola</taxon>
    </lineage>
</organism>
<reference evidence="1" key="1">
    <citation type="journal article" date="2020" name="Stud. Mycol.">
        <title>101 Dothideomycetes genomes: a test case for predicting lifestyles and emergence of pathogens.</title>
        <authorList>
            <person name="Haridas S."/>
            <person name="Albert R."/>
            <person name="Binder M."/>
            <person name="Bloem J."/>
            <person name="Labutti K."/>
            <person name="Salamov A."/>
            <person name="Andreopoulos B."/>
            <person name="Baker S."/>
            <person name="Barry K."/>
            <person name="Bills G."/>
            <person name="Bluhm B."/>
            <person name="Cannon C."/>
            <person name="Castanera R."/>
            <person name="Culley D."/>
            <person name="Daum C."/>
            <person name="Ezra D."/>
            <person name="Gonzalez J."/>
            <person name="Henrissat B."/>
            <person name="Kuo A."/>
            <person name="Liang C."/>
            <person name="Lipzen A."/>
            <person name="Lutzoni F."/>
            <person name="Magnuson J."/>
            <person name="Mondo S."/>
            <person name="Nolan M."/>
            <person name="Ohm R."/>
            <person name="Pangilinan J."/>
            <person name="Park H.-J."/>
            <person name="Ramirez L."/>
            <person name="Alfaro M."/>
            <person name="Sun H."/>
            <person name="Tritt A."/>
            <person name="Yoshinaga Y."/>
            <person name="Zwiers L.-H."/>
            <person name="Turgeon B."/>
            <person name="Goodwin S."/>
            <person name="Spatafora J."/>
            <person name="Crous P."/>
            <person name="Grigoriev I."/>
        </authorList>
    </citation>
    <scope>NUCLEOTIDE SEQUENCE</scope>
    <source>
        <strain evidence="1">CBS 123094</strain>
    </source>
</reference>
<protein>
    <submittedName>
        <fullName evidence="1">Uncharacterized protein</fullName>
    </submittedName>
</protein>
<dbReference type="CDD" id="cd00027">
    <property type="entry name" value="BRCT"/>
    <property type="match status" value="1"/>
</dbReference>
<sequence length="77" mass="8399">MAVPSDVIAKNPIGKGLDEFRHALKATCNEMGIHDSPSLREKVTHLEAPSGVRDLIVRLIFSLQSLPAAESLYSRIS</sequence>
<accession>A0A6A5W1L9</accession>
<gene>
    <name evidence="1" type="ORF">P154DRAFT_526171</name>
</gene>
<evidence type="ECO:0000313" key="1">
    <source>
        <dbReference type="EMBL" id="KAF1995663.1"/>
    </source>
</evidence>
<name>A0A6A5W1L9_9PLEO</name>
<dbReference type="EMBL" id="ML977635">
    <property type="protein sequence ID" value="KAF1995663.1"/>
    <property type="molecule type" value="Genomic_DNA"/>
</dbReference>